<dbReference type="GO" id="GO:0005886">
    <property type="term" value="C:plasma membrane"/>
    <property type="evidence" value="ECO:0007669"/>
    <property type="project" value="UniProtKB-SubCell"/>
</dbReference>
<comment type="subcellular location">
    <subcellularLocation>
        <location evidence="1">Cell membrane</location>
        <topology evidence="1">Multi-pass membrane protein</topology>
    </subcellularLocation>
</comment>
<feature type="transmembrane region" description="Helical" evidence="7">
    <location>
        <begin position="61"/>
        <end position="83"/>
    </location>
</feature>
<keyword evidence="3" id="KW-1003">Cell membrane</keyword>
<keyword evidence="4 7" id="KW-0812">Transmembrane</keyword>
<evidence type="ECO:0000313" key="8">
    <source>
        <dbReference type="EMBL" id="SHK59929.1"/>
    </source>
</evidence>
<evidence type="ECO:0000256" key="1">
    <source>
        <dbReference type="ARBA" id="ARBA00004651"/>
    </source>
</evidence>
<evidence type="ECO:0000256" key="3">
    <source>
        <dbReference type="ARBA" id="ARBA00022475"/>
    </source>
</evidence>
<accession>A0A1M6TSN7</accession>
<dbReference type="PANTHER" id="PTHR43549:SF2">
    <property type="entry name" value="MULTIDRUG RESISTANCE PROTEIN NORM-RELATED"/>
    <property type="match status" value="1"/>
</dbReference>
<feature type="transmembrane region" description="Helical" evidence="7">
    <location>
        <begin position="318"/>
        <end position="337"/>
    </location>
</feature>
<sequence>MYQTVKTLIISVNSSAEVFDVIGQMEWFDLIDETLRAFLIVPLYAILNEAFKRKDDFAQMVFKSLLFVFALYALFSIGVFVYGASLIRAMNPDGMNVDAVKNYFRLETVAFVVGIATSFFQVVFVVVGKDVNFYLFLAAKCVLSVIADFILIPRMGIYGIAVSNITVNAVLAAVCFVLLSRQNCIKPSWFQKKDISVLKDWGRIGGFSGVQHFINNFIYAVMICKMVNMVAEQGNYWMANNFIWSVLLIPVMALAEVIKHDCKDGYAKLNQKAYYVISLAVTVLCAASVPLWKPYYSILEKLPDERADAVFSITLKLAPFYIAYAVCSIISSIFNGLGKTHFNFITSLIVNFVYYGIFFALYKAGKITFTMDTIIMMFGFGMVVNLVITFIEEKVFLRTKIKTTV</sequence>
<organism evidence="8 9">
    <name type="scientific">Fibrobacter intestinalis</name>
    <dbReference type="NCBI Taxonomy" id="28122"/>
    <lineage>
        <taxon>Bacteria</taxon>
        <taxon>Pseudomonadati</taxon>
        <taxon>Fibrobacterota</taxon>
        <taxon>Fibrobacteria</taxon>
        <taxon>Fibrobacterales</taxon>
        <taxon>Fibrobacteraceae</taxon>
        <taxon>Fibrobacter</taxon>
    </lineage>
</organism>
<dbReference type="EMBL" id="FRAW01000011">
    <property type="protein sequence ID" value="SHK59929.1"/>
    <property type="molecule type" value="Genomic_DNA"/>
</dbReference>
<evidence type="ECO:0000256" key="5">
    <source>
        <dbReference type="ARBA" id="ARBA00022989"/>
    </source>
</evidence>
<gene>
    <name evidence="8" type="ORF">SAMN05720469_1119</name>
</gene>
<keyword evidence="2" id="KW-0813">Transport</keyword>
<dbReference type="AlphaFoldDB" id="A0A1M6TSN7"/>
<evidence type="ECO:0000313" key="9">
    <source>
        <dbReference type="Proteomes" id="UP000184275"/>
    </source>
</evidence>
<feature type="transmembrane region" description="Helical" evidence="7">
    <location>
        <begin position="374"/>
        <end position="391"/>
    </location>
</feature>
<keyword evidence="5 7" id="KW-1133">Transmembrane helix</keyword>
<feature type="transmembrane region" description="Helical" evidence="7">
    <location>
        <begin position="273"/>
        <end position="292"/>
    </location>
</feature>
<evidence type="ECO:0000256" key="4">
    <source>
        <dbReference type="ARBA" id="ARBA00022692"/>
    </source>
</evidence>
<proteinExistence type="predicted"/>
<dbReference type="PANTHER" id="PTHR43549">
    <property type="entry name" value="MULTIDRUG RESISTANCE PROTEIN YPNP-RELATED"/>
    <property type="match status" value="1"/>
</dbReference>
<dbReference type="RefSeq" id="WP_143159362.1">
    <property type="nucleotide sequence ID" value="NZ_FRAW01000011.1"/>
</dbReference>
<feature type="transmembrane region" description="Helical" evidence="7">
    <location>
        <begin position="158"/>
        <end position="180"/>
    </location>
</feature>
<dbReference type="Proteomes" id="UP000184275">
    <property type="component" value="Unassembled WGS sequence"/>
</dbReference>
<feature type="transmembrane region" description="Helical" evidence="7">
    <location>
        <begin position="242"/>
        <end position="261"/>
    </location>
</feature>
<keyword evidence="6 7" id="KW-0472">Membrane</keyword>
<protein>
    <submittedName>
        <fullName evidence="8">Na+-driven multidrug efflux pump</fullName>
    </submittedName>
</protein>
<name>A0A1M6TSN7_9BACT</name>
<feature type="transmembrane region" description="Helical" evidence="7">
    <location>
        <begin position="344"/>
        <end position="362"/>
    </location>
</feature>
<evidence type="ECO:0000256" key="7">
    <source>
        <dbReference type="SAM" id="Phobius"/>
    </source>
</evidence>
<reference evidence="9" key="1">
    <citation type="submission" date="2016-11" db="EMBL/GenBank/DDBJ databases">
        <authorList>
            <person name="Varghese N."/>
            <person name="Submissions S."/>
        </authorList>
    </citation>
    <scope>NUCLEOTIDE SEQUENCE [LARGE SCALE GENOMIC DNA]</scope>
    <source>
        <strain evidence="9">UWOS</strain>
    </source>
</reference>
<keyword evidence="9" id="KW-1185">Reference proteome</keyword>
<feature type="transmembrane region" description="Helical" evidence="7">
    <location>
        <begin position="103"/>
        <end position="126"/>
    </location>
</feature>
<evidence type="ECO:0000256" key="2">
    <source>
        <dbReference type="ARBA" id="ARBA00022448"/>
    </source>
</evidence>
<feature type="transmembrane region" description="Helical" evidence="7">
    <location>
        <begin position="133"/>
        <end position="152"/>
    </location>
</feature>
<dbReference type="InterPro" id="IPR052031">
    <property type="entry name" value="Membrane_Transporter-Flippase"/>
</dbReference>
<evidence type="ECO:0000256" key="6">
    <source>
        <dbReference type="ARBA" id="ARBA00023136"/>
    </source>
</evidence>